<evidence type="ECO:0000256" key="7">
    <source>
        <dbReference type="ARBA" id="ARBA00023004"/>
    </source>
</evidence>
<dbReference type="InterPro" id="IPR051842">
    <property type="entry name" value="uS12_prolyl_hydroxylase"/>
</dbReference>
<dbReference type="EMBL" id="JAXOVC010000004">
    <property type="protein sequence ID" value="KAK4502121.1"/>
    <property type="molecule type" value="Genomic_DNA"/>
</dbReference>
<keyword evidence="5" id="KW-0223">Dioxygenase</keyword>
<proteinExistence type="inferred from homology"/>
<keyword evidence="7" id="KW-0408">Iron</keyword>
<comment type="similarity">
    <text evidence="2">Belongs to the TPA1 family.</text>
</comment>
<dbReference type="Proteomes" id="UP001305779">
    <property type="component" value="Unassembled WGS sequence"/>
</dbReference>
<keyword evidence="3" id="KW-0479">Metal-binding</keyword>
<dbReference type="Pfam" id="PF13661">
    <property type="entry name" value="2OG-FeII_Oxy_4"/>
    <property type="match status" value="1"/>
</dbReference>
<dbReference type="SMART" id="SM00702">
    <property type="entry name" value="P4Hc"/>
    <property type="match status" value="1"/>
</dbReference>
<evidence type="ECO:0000256" key="6">
    <source>
        <dbReference type="ARBA" id="ARBA00023002"/>
    </source>
</evidence>
<evidence type="ECO:0000256" key="2">
    <source>
        <dbReference type="ARBA" id="ARBA00007443"/>
    </source>
</evidence>
<dbReference type="InterPro" id="IPR019601">
    <property type="entry name" value="Oxoglutarate/Fe-dep_Oase_C"/>
</dbReference>
<evidence type="ECO:0000313" key="12">
    <source>
        <dbReference type="Proteomes" id="UP001305779"/>
    </source>
</evidence>
<dbReference type="Pfam" id="PF10637">
    <property type="entry name" value="Ofd1_CTDD"/>
    <property type="match status" value="1"/>
</dbReference>
<dbReference type="InterPro" id="IPR005123">
    <property type="entry name" value="Oxoglu/Fe-dep_dioxygenase_dom"/>
</dbReference>
<evidence type="ECO:0000256" key="4">
    <source>
        <dbReference type="ARBA" id="ARBA00022896"/>
    </source>
</evidence>
<dbReference type="PROSITE" id="PS51471">
    <property type="entry name" value="FE2OG_OXY"/>
    <property type="match status" value="1"/>
</dbReference>
<evidence type="ECO:0000256" key="3">
    <source>
        <dbReference type="ARBA" id="ARBA00022723"/>
    </source>
</evidence>
<feature type="region of interest" description="Disordered" evidence="9">
    <location>
        <begin position="466"/>
        <end position="540"/>
    </location>
</feature>
<sequence length="609" mass="67640">MKRKAEDPKPDGDVSNKRLATQEDIHTNFRSGLFEENTVKGYADEYASSSPYKHAVVHSLINDDLLRGVRSEILDNIHFTPKETDIYKIHQSGDLANLDGLPASALEKLPSLLKLRDAMYSYEFRQWVSQVSGAGLLSGTKTDMAVNVYVPGCHLLCHDDVIGSRRVSYILYLTDPEKPWQAEWGGALRLYPTDEVEGGFKLPRAEWTKVIPPAWNQLSFFAVQPGESFHDVEEVYHRAEGKEGDDGGRVRMAISGWFHIPQEGEEGFEPGLEEKLAERSSLQQLQGKAAQFDEPQHQWIDPVGPTGPDDELTEDQCQFLIRFLTPNYLTPDTVDELKEIFAEESVLQLTNVLSEKFSAALREAIEQGSASALPFKTSRPPHKHRYQYLHSAANPSGTNASRASPFQQVLDELLPSTAFQKWLSLVTGLTLKKCSVLARRFRQGLDYQLAQGYEGDDPQLEFTLSVTPTTGWGADDAEDAEPNGKKPTDTSEEDNVGGYELYMAGDDEDSEDGGSDDGVVVPPTATGAGQRRPAKQKKADPAVYQAAGDDEDDGILFSNAAGWNSMSIVLRDRGTLKFVKYVSEKAPGERWDFTGCFEVEDEGEEDDEE</sequence>
<evidence type="ECO:0000256" key="5">
    <source>
        <dbReference type="ARBA" id="ARBA00022964"/>
    </source>
</evidence>
<comment type="caution">
    <text evidence="11">The sequence shown here is derived from an EMBL/GenBank/DDBJ whole genome shotgun (WGS) entry which is preliminary data.</text>
</comment>
<dbReference type="InterPro" id="IPR039558">
    <property type="entry name" value="TPA1/OFD1_N"/>
</dbReference>
<dbReference type="InterPro" id="IPR043044">
    <property type="entry name" value="TPA1/Ofd1_C"/>
</dbReference>
<comment type="catalytic activity">
    <reaction evidence="8">
        <text>[ribosomal protein uS12]-L-proline + 2-oxoglutarate + O2 = [ribosomal protein uS12]-(3S)-3-hydroxy-L-proline + succinate + CO2</text>
        <dbReference type="Rhea" id="RHEA:54156"/>
        <dbReference type="Rhea" id="RHEA-COMP:13816"/>
        <dbReference type="Rhea" id="RHEA-COMP:13818"/>
        <dbReference type="ChEBI" id="CHEBI:15379"/>
        <dbReference type="ChEBI" id="CHEBI:16526"/>
        <dbReference type="ChEBI" id="CHEBI:16810"/>
        <dbReference type="ChEBI" id="CHEBI:30031"/>
        <dbReference type="ChEBI" id="CHEBI:50342"/>
        <dbReference type="ChEBI" id="CHEBI:85428"/>
    </reaction>
</comment>
<keyword evidence="12" id="KW-1185">Reference proteome</keyword>
<evidence type="ECO:0000256" key="8">
    <source>
        <dbReference type="ARBA" id="ARBA00047444"/>
    </source>
</evidence>
<evidence type="ECO:0000259" key="10">
    <source>
        <dbReference type="PROSITE" id="PS51471"/>
    </source>
</evidence>
<reference evidence="11 12" key="1">
    <citation type="journal article" date="2023" name="G3 (Bethesda)">
        <title>A chromosome-level genome assembly of Zasmidium syzygii isolated from banana leaves.</title>
        <authorList>
            <person name="van Westerhoven A.C."/>
            <person name="Mehrabi R."/>
            <person name="Talebi R."/>
            <person name="Steentjes M.B.F."/>
            <person name="Corcolon B."/>
            <person name="Chong P.A."/>
            <person name="Kema G.H.J."/>
            <person name="Seidl M.F."/>
        </authorList>
    </citation>
    <scope>NUCLEOTIDE SEQUENCE [LARGE SCALE GENOMIC DNA]</scope>
    <source>
        <strain evidence="11 12">P124</strain>
    </source>
</reference>
<gene>
    <name evidence="11" type="ORF">PRZ48_005544</name>
</gene>
<dbReference type="PANTHER" id="PTHR12117:SF0">
    <property type="entry name" value="PROLYL 3-HYDROXYLASE OGFOD1"/>
    <property type="match status" value="1"/>
</dbReference>
<protein>
    <recommendedName>
        <fullName evidence="10">Fe2OG dioxygenase domain-containing protein</fullName>
    </recommendedName>
</protein>
<organism evidence="11 12">
    <name type="scientific">Zasmidium cellare</name>
    <name type="common">Wine cellar mold</name>
    <name type="synonym">Racodium cellare</name>
    <dbReference type="NCBI Taxonomy" id="395010"/>
    <lineage>
        <taxon>Eukaryota</taxon>
        <taxon>Fungi</taxon>
        <taxon>Dikarya</taxon>
        <taxon>Ascomycota</taxon>
        <taxon>Pezizomycotina</taxon>
        <taxon>Dothideomycetes</taxon>
        <taxon>Dothideomycetidae</taxon>
        <taxon>Mycosphaerellales</taxon>
        <taxon>Mycosphaerellaceae</taxon>
        <taxon>Zasmidium</taxon>
    </lineage>
</organism>
<comment type="cofactor">
    <cofactor evidence="1">
        <name>L-ascorbate</name>
        <dbReference type="ChEBI" id="CHEBI:38290"/>
    </cofactor>
</comment>
<evidence type="ECO:0000313" key="11">
    <source>
        <dbReference type="EMBL" id="KAK4502121.1"/>
    </source>
</evidence>
<name>A0ABR0ELH2_ZASCE</name>
<keyword evidence="4" id="KW-0847">Vitamin C</keyword>
<dbReference type="InterPro" id="IPR006620">
    <property type="entry name" value="Pro_4_hyd_alph"/>
</dbReference>
<dbReference type="Gene3D" id="3.60.130.20">
    <property type="entry name" value="Oxoglutarate/iron-dependent oxygenase, C-terminal degradation domain"/>
    <property type="match status" value="1"/>
</dbReference>
<accession>A0ABR0ELH2</accession>
<dbReference type="Gene3D" id="2.60.120.620">
    <property type="entry name" value="q2cbj1_9rhob like domain"/>
    <property type="match status" value="1"/>
</dbReference>
<evidence type="ECO:0000256" key="9">
    <source>
        <dbReference type="SAM" id="MobiDB-lite"/>
    </source>
</evidence>
<dbReference type="PANTHER" id="PTHR12117">
    <property type="entry name" value="HISTONE ACETYLTRANSFERASE COMPLEX"/>
    <property type="match status" value="1"/>
</dbReference>
<feature type="domain" description="Fe2OG dioxygenase" evidence="10">
    <location>
        <begin position="140"/>
        <end position="260"/>
    </location>
</feature>
<feature type="compositionally biased region" description="Acidic residues" evidence="9">
    <location>
        <begin position="505"/>
        <end position="515"/>
    </location>
</feature>
<evidence type="ECO:0000256" key="1">
    <source>
        <dbReference type="ARBA" id="ARBA00001961"/>
    </source>
</evidence>
<keyword evidence="6" id="KW-0560">Oxidoreductase</keyword>
<feature type="region of interest" description="Disordered" evidence="9">
    <location>
        <begin position="1"/>
        <end position="21"/>
    </location>
</feature>